<evidence type="ECO:0000313" key="2">
    <source>
        <dbReference type="EMBL" id="TWT16932.1"/>
    </source>
</evidence>
<feature type="region of interest" description="Disordered" evidence="1">
    <location>
        <begin position="1"/>
        <end position="20"/>
    </location>
</feature>
<organism evidence="2 3">
    <name type="scientific">Luteimonas wenzhouensis</name>
    <dbReference type="NCBI Taxonomy" id="2599615"/>
    <lineage>
        <taxon>Bacteria</taxon>
        <taxon>Pseudomonadati</taxon>
        <taxon>Pseudomonadota</taxon>
        <taxon>Gammaproteobacteria</taxon>
        <taxon>Lysobacterales</taxon>
        <taxon>Lysobacteraceae</taxon>
        <taxon>Luteimonas</taxon>
    </lineage>
</organism>
<protein>
    <submittedName>
        <fullName evidence="2">Uncharacterized protein</fullName>
    </submittedName>
</protein>
<gene>
    <name evidence="2" type="ORF">FQY79_14885</name>
</gene>
<evidence type="ECO:0000313" key="3">
    <source>
        <dbReference type="Proteomes" id="UP000315949"/>
    </source>
</evidence>
<dbReference type="Proteomes" id="UP000315949">
    <property type="component" value="Unassembled WGS sequence"/>
</dbReference>
<reference evidence="2 3" key="1">
    <citation type="submission" date="2019-07" db="EMBL/GenBank/DDBJ databases">
        <title>Luteimonas sp. YD-1 nov., isolated from acidic soil.</title>
        <authorList>
            <person name="Zhou J."/>
        </authorList>
    </citation>
    <scope>NUCLEOTIDE SEQUENCE [LARGE SCALE GENOMIC DNA]</scope>
    <source>
        <strain evidence="2 3">YD-1</strain>
    </source>
</reference>
<dbReference type="RefSeq" id="WP_146313675.1">
    <property type="nucleotide sequence ID" value="NZ_VOHE01000012.1"/>
</dbReference>
<keyword evidence="3" id="KW-1185">Reference proteome</keyword>
<dbReference type="OrthoDB" id="5123492at2"/>
<sequence>MTQMVDAHSTPGDAGADSPEVARLREELALVQRELAWVQANAEAREERLAALATADRECDQLAKILARHLSRPAAAPPTVGGVRGWLVRKLVPGLIPPPPPPPDPRLAQIEKSGLFDPAWYLRRYPDVATAGEHPTVHYYYLGGEEGRWAGPRFDTGFYRARYPDVRESGLHPLVHYLEVGKAEGRLTVQPAWEPSTQDAEA</sequence>
<comment type="caution">
    <text evidence="2">The sequence shown here is derived from an EMBL/GenBank/DDBJ whole genome shotgun (WGS) entry which is preliminary data.</text>
</comment>
<accession>A0A5C5TUJ5</accession>
<evidence type="ECO:0000256" key="1">
    <source>
        <dbReference type="SAM" id="MobiDB-lite"/>
    </source>
</evidence>
<name>A0A5C5TUJ5_9GAMM</name>
<proteinExistence type="predicted"/>
<dbReference type="AlphaFoldDB" id="A0A5C5TUJ5"/>
<dbReference type="EMBL" id="VOHE01000012">
    <property type="protein sequence ID" value="TWT16932.1"/>
    <property type="molecule type" value="Genomic_DNA"/>
</dbReference>